<gene>
    <name evidence="1" type="ORF">E2C01_081721</name>
</gene>
<dbReference type="AlphaFoldDB" id="A0A5B7IX95"/>
<accession>A0A5B7IX95</accession>
<evidence type="ECO:0000313" key="1">
    <source>
        <dbReference type="EMBL" id="MPC86883.1"/>
    </source>
</evidence>
<evidence type="ECO:0000313" key="2">
    <source>
        <dbReference type="Proteomes" id="UP000324222"/>
    </source>
</evidence>
<dbReference type="EMBL" id="VSRR010072850">
    <property type="protein sequence ID" value="MPC86883.1"/>
    <property type="molecule type" value="Genomic_DNA"/>
</dbReference>
<organism evidence="1 2">
    <name type="scientific">Portunus trituberculatus</name>
    <name type="common">Swimming crab</name>
    <name type="synonym">Neptunus trituberculatus</name>
    <dbReference type="NCBI Taxonomy" id="210409"/>
    <lineage>
        <taxon>Eukaryota</taxon>
        <taxon>Metazoa</taxon>
        <taxon>Ecdysozoa</taxon>
        <taxon>Arthropoda</taxon>
        <taxon>Crustacea</taxon>
        <taxon>Multicrustacea</taxon>
        <taxon>Malacostraca</taxon>
        <taxon>Eumalacostraca</taxon>
        <taxon>Eucarida</taxon>
        <taxon>Decapoda</taxon>
        <taxon>Pleocyemata</taxon>
        <taxon>Brachyura</taxon>
        <taxon>Eubrachyura</taxon>
        <taxon>Portunoidea</taxon>
        <taxon>Portunidae</taxon>
        <taxon>Portuninae</taxon>
        <taxon>Portunus</taxon>
    </lineage>
</organism>
<reference evidence="1 2" key="1">
    <citation type="submission" date="2019-05" db="EMBL/GenBank/DDBJ databases">
        <title>Another draft genome of Portunus trituberculatus and its Hox gene families provides insights of decapod evolution.</title>
        <authorList>
            <person name="Jeong J.-H."/>
            <person name="Song I."/>
            <person name="Kim S."/>
            <person name="Choi T."/>
            <person name="Kim D."/>
            <person name="Ryu S."/>
            <person name="Kim W."/>
        </authorList>
    </citation>
    <scope>NUCLEOTIDE SEQUENCE [LARGE SCALE GENOMIC DNA]</scope>
    <source>
        <tissue evidence="1">Muscle</tissue>
    </source>
</reference>
<keyword evidence="2" id="KW-1185">Reference proteome</keyword>
<protein>
    <submittedName>
        <fullName evidence="1">Uncharacterized protein</fullName>
    </submittedName>
</protein>
<sequence length="97" mass="10637">MDRKDLGEDLLVQTSKLQLLEITCPALGGVSLSQYLTLPRPSLIMTVQKQTSKEKLLTLTGINLEVAHSTVHAIKFFLMSVLVGYGVLHDLINATSE</sequence>
<proteinExistence type="predicted"/>
<comment type="caution">
    <text evidence="1">The sequence shown here is derived from an EMBL/GenBank/DDBJ whole genome shotgun (WGS) entry which is preliminary data.</text>
</comment>
<dbReference type="Proteomes" id="UP000324222">
    <property type="component" value="Unassembled WGS sequence"/>
</dbReference>
<name>A0A5B7IX95_PORTR</name>